<organism evidence="14 15">
    <name type="scientific">Syphacia muris</name>
    <dbReference type="NCBI Taxonomy" id="451379"/>
    <lineage>
        <taxon>Eukaryota</taxon>
        <taxon>Metazoa</taxon>
        <taxon>Ecdysozoa</taxon>
        <taxon>Nematoda</taxon>
        <taxon>Chromadorea</taxon>
        <taxon>Rhabditida</taxon>
        <taxon>Spirurina</taxon>
        <taxon>Oxyuridomorpha</taxon>
        <taxon>Oxyuroidea</taxon>
        <taxon>Oxyuridae</taxon>
        <taxon>Syphacia</taxon>
    </lineage>
</organism>
<dbReference type="Pfam" id="PF07645">
    <property type="entry name" value="EGF_CA"/>
    <property type="match status" value="5"/>
</dbReference>
<dbReference type="PANTHER" id="PTHR24034:SF111">
    <property type="entry name" value="FIBULIN-2-LIKE ISOFORM X1"/>
    <property type="match status" value="1"/>
</dbReference>
<comment type="subcellular location">
    <subcellularLocation>
        <location evidence="1 11">Secreted</location>
        <location evidence="1 11">Extracellular space</location>
        <location evidence="1 11">Extracellular matrix</location>
    </subcellularLocation>
</comment>
<dbReference type="CDD" id="cd00054">
    <property type="entry name" value="EGF_CA"/>
    <property type="match status" value="5"/>
</dbReference>
<name>A0A0N5AH31_9BILA</name>
<dbReference type="PROSITE" id="PS01186">
    <property type="entry name" value="EGF_2"/>
    <property type="match status" value="4"/>
</dbReference>
<dbReference type="SMART" id="SM00179">
    <property type="entry name" value="EGF_CA"/>
    <property type="match status" value="8"/>
</dbReference>
<dbReference type="AlphaFoldDB" id="A0A0N5AH31"/>
<evidence type="ECO:0000256" key="5">
    <source>
        <dbReference type="ARBA" id="ARBA00022536"/>
    </source>
</evidence>
<dbReference type="GO" id="GO:0030198">
    <property type="term" value="P:extracellular matrix organization"/>
    <property type="evidence" value="ECO:0007669"/>
    <property type="project" value="InterPro"/>
</dbReference>
<evidence type="ECO:0000256" key="2">
    <source>
        <dbReference type="ARBA" id="ARBA00006127"/>
    </source>
</evidence>
<dbReference type="Proteomes" id="UP000046393">
    <property type="component" value="Unplaced"/>
</dbReference>
<comment type="subunit">
    <text evidence="11">Homomultimerizes and interacts with various extracellular matrix components.</text>
</comment>
<evidence type="ECO:0000256" key="1">
    <source>
        <dbReference type="ARBA" id="ARBA00004498"/>
    </source>
</evidence>
<evidence type="ECO:0000256" key="10">
    <source>
        <dbReference type="ARBA" id="ARBA00023180"/>
    </source>
</evidence>
<dbReference type="GO" id="GO:0016504">
    <property type="term" value="F:peptidase activator activity"/>
    <property type="evidence" value="ECO:0007669"/>
    <property type="project" value="InterPro"/>
</dbReference>
<keyword evidence="4 11" id="KW-0272">Extracellular matrix</keyword>
<keyword evidence="10" id="KW-0325">Glycoprotein</keyword>
<dbReference type="Pfam" id="PF12662">
    <property type="entry name" value="cEGF"/>
    <property type="match status" value="2"/>
</dbReference>
<sequence>MFQKSCLIGMEKARSNSICTRESPKTFYETDKYVEKECCECCKLGLIAAKFSGNCKPPITITHRCSETFKKCCSPYAHLTFQDTQSKNFDFLFIVYKKCCMIHLERTESINLRIEDRCATAKCEHFCNDGGGDDVECSCKEGYELKSDGYSCVEEIVNNGQSDMYKLISNSHPPVEILTNLNRTQKLLTEESDAIIKSDVSVEARSITCRSGWIISENGICIDIDECLLSVDNCLEGQLCINTPGSYRCIRTLSCGTGYTLSSDSEQCIDVDECSLGTHDCGPMYVCRNTQGSYRCDPRVCPVGQILNSQTGECSTIDCPAGYRPSKKGCVDVDECQTPDRCRHFEECINTPGSYRCQERGNLCTDGHRMDRNTGFCVDIDECAERTHSCESDMQCINLDGSYKCRCSAGFFFNETTKKCEDINECERYAGHVCSLQASCENTYGSFRCRCMDGYKLAADGRNCEDIDECELRIAKCAQRCVNIPGSYQCVCNRGYHLSADGITCEDIDECALWAGIATVSMNNFADDLCMGTCINTPGSFRCQCPKGYILHADGRTCIDIDECQKGECQGSDKFCVNTLGSYKCHHIQCPNNYVHDKNYKNRCTRHRTTCARLTEDACKDLPLYISWKYIAIPRLIPFSDHRTSVTLFTVKGPANPVTTTQFELNLKHSLPERSGVLPAVRNNFLLQKGKTMNSAIIAIRDSLDGPQEIELELVLRLSVNNKFHGKFIFLSVTVFTLLIFNMYKPGSSIADGYSCLKRCQKKDIACFANHTEELLYQFRALPTIKYLKEPIEISKLQAQMDRPFSVVYKIDMLNRDKFRVEQTGKYGTELSV</sequence>
<dbReference type="InterPro" id="IPR009030">
    <property type="entry name" value="Growth_fac_rcpt_cys_sf"/>
</dbReference>
<dbReference type="InterPro" id="IPR017048">
    <property type="entry name" value="Fibulin-1"/>
</dbReference>
<evidence type="ECO:0000256" key="7">
    <source>
        <dbReference type="ARBA" id="ARBA00022737"/>
    </source>
</evidence>
<dbReference type="PANTHER" id="PTHR24034">
    <property type="entry name" value="EGF-LIKE DOMAIN-CONTAINING PROTEIN"/>
    <property type="match status" value="1"/>
</dbReference>
<dbReference type="GO" id="GO:0005509">
    <property type="term" value="F:calcium ion binding"/>
    <property type="evidence" value="ECO:0007669"/>
    <property type="project" value="InterPro"/>
</dbReference>
<evidence type="ECO:0000256" key="4">
    <source>
        <dbReference type="ARBA" id="ARBA00022530"/>
    </source>
</evidence>
<dbReference type="WBParaSite" id="SMUV_0000366501-mRNA-1">
    <property type="protein sequence ID" value="SMUV_0000366501-mRNA-1"/>
    <property type="gene ID" value="SMUV_0000366501"/>
</dbReference>
<keyword evidence="14" id="KW-1185">Reference proteome</keyword>
<protein>
    <recommendedName>
        <fullName evidence="11">Fibulin-1</fullName>
    </recommendedName>
</protein>
<proteinExistence type="inferred from homology"/>
<reference evidence="15" key="1">
    <citation type="submission" date="2017-02" db="UniProtKB">
        <authorList>
            <consortium name="WormBaseParasite"/>
        </authorList>
    </citation>
    <scope>IDENTIFICATION</scope>
</reference>
<feature type="domain" description="EGF-like" evidence="13">
    <location>
        <begin position="466"/>
        <end position="506"/>
    </location>
</feature>
<dbReference type="SMART" id="SM00181">
    <property type="entry name" value="EGF"/>
    <property type="match status" value="9"/>
</dbReference>
<evidence type="ECO:0000256" key="6">
    <source>
        <dbReference type="ARBA" id="ARBA00022729"/>
    </source>
</evidence>
<dbReference type="InterPro" id="IPR055088">
    <property type="entry name" value="Fibulin_C"/>
</dbReference>
<dbReference type="InterPro" id="IPR049883">
    <property type="entry name" value="NOTCH1_EGF-like"/>
</dbReference>
<dbReference type="Pfam" id="PF22914">
    <property type="entry name" value="Fibulin_C"/>
    <property type="match status" value="1"/>
</dbReference>
<comment type="similarity">
    <text evidence="2 11">Belongs to the fibulin family.</text>
</comment>
<dbReference type="FunFam" id="2.10.25.10:FF:000014">
    <property type="entry name" value="Latent-transforming growth factor beta-binding protein 3"/>
    <property type="match status" value="1"/>
</dbReference>
<dbReference type="FunFam" id="2.10.25.10:FF:000139">
    <property type="entry name" value="Fibulin-1"/>
    <property type="match status" value="1"/>
</dbReference>
<dbReference type="FunFam" id="2.10.25.10:FF:000078">
    <property type="entry name" value="Fibulin-1"/>
    <property type="match status" value="1"/>
</dbReference>
<dbReference type="InterPro" id="IPR026823">
    <property type="entry name" value="cEGF"/>
</dbReference>
<dbReference type="FunFam" id="2.10.25.10:FF:000240">
    <property type="entry name" value="Vitamin K-dependent protein S"/>
    <property type="match status" value="1"/>
</dbReference>
<evidence type="ECO:0000256" key="8">
    <source>
        <dbReference type="ARBA" id="ARBA00022837"/>
    </source>
</evidence>
<dbReference type="InterPro" id="IPR000742">
    <property type="entry name" value="EGF"/>
</dbReference>
<keyword evidence="5 12" id="KW-0245">EGF-like domain</keyword>
<dbReference type="InterPro" id="IPR001881">
    <property type="entry name" value="EGF-like_Ca-bd_dom"/>
</dbReference>
<evidence type="ECO:0000256" key="11">
    <source>
        <dbReference type="PIRNR" id="PIRNR036313"/>
    </source>
</evidence>
<evidence type="ECO:0000256" key="3">
    <source>
        <dbReference type="ARBA" id="ARBA00022525"/>
    </source>
</evidence>
<dbReference type="SUPFAM" id="SSF57196">
    <property type="entry name" value="EGF/Laminin"/>
    <property type="match status" value="3"/>
</dbReference>
<evidence type="ECO:0000313" key="14">
    <source>
        <dbReference type="Proteomes" id="UP000046393"/>
    </source>
</evidence>
<accession>A0A0N5AH31</accession>
<keyword evidence="7" id="KW-0677">Repeat</keyword>
<feature type="domain" description="EGF-like" evidence="13">
    <location>
        <begin position="379"/>
        <end position="421"/>
    </location>
</feature>
<evidence type="ECO:0000256" key="9">
    <source>
        <dbReference type="ARBA" id="ARBA00023157"/>
    </source>
</evidence>
<keyword evidence="8" id="KW-0106">Calcium</keyword>
<evidence type="ECO:0000259" key="13">
    <source>
        <dbReference type="PROSITE" id="PS50026"/>
    </source>
</evidence>
<dbReference type="STRING" id="451379.A0A0N5AH31"/>
<dbReference type="InterPro" id="IPR000152">
    <property type="entry name" value="EGF-type_Asp/Asn_hydroxyl_site"/>
</dbReference>
<evidence type="ECO:0000313" key="15">
    <source>
        <dbReference type="WBParaSite" id="SMUV_0000366501-mRNA-1"/>
    </source>
</evidence>
<dbReference type="PROSITE" id="PS00010">
    <property type="entry name" value="ASX_HYDROXYL"/>
    <property type="match status" value="3"/>
</dbReference>
<keyword evidence="9" id="KW-1015">Disulfide bond</keyword>
<evidence type="ECO:0000256" key="12">
    <source>
        <dbReference type="PROSITE-ProRule" id="PRU00076"/>
    </source>
</evidence>
<dbReference type="SUPFAM" id="SSF57184">
    <property type="entry name" value="Growth factor receptor domain"/>
    <property type="match status" value="2"/>
</dbReference>
<dbReference type="FunFam" id="2.10.25.10:FF:000038">
    <property type="entry name" value="Fibrillin 2"/>
    <property type="match status" value="2"/>
</dbReference>
<dbReference type="InterPro" id="IPR018097">
    <property type="entry name" value="EGF_Ca-bd_CS"/>
</dbReference>
<dbReference type="InterPro" id="IPR050751">
    <property type="entry name" value="ECM_structural_protein"/>
</dbReference>
<keyword evidence="3 11" id="KW-0964">Secreted</keyword>
<dbReference type="PROSITE" id="PS50026">
    <property type="entry name" value="EGF_3"/>
    <property type="match status" value="3"/>
</dbReference>
<dbReference type="Gene3D" id="2.10.25.10">
    <property type="entry name" value="Laminin"/>
    <property type="match status" value="9"/>
</dbReference>
<dbReference type="PIRSF" id="PIRSF036313">
    <property type="entry name" value="Fibulin-1"/>
    <property type="match status" value="1"/>
</dbReference>
<keyword evidence="6" id="KW-0732">Signal</keyword>
<comment type="caution">
    <text evidence="12">Lacks conserved residue(s) required for the propagation of feature annotation.</text>
</comment>
<feature type="domain" description="EGF-like" evidence="13">
    <location>
        <begin position="422"/>
        <end position="465"/>
    </location>
</feature>
<dbReference type="PROSITE" id="PS01187">
    <property type="entry name" value="EGF_CA"/>
    <property type="match status" value="2"/>
</dbReference>